<dbReference type="HOGENOM" id="CLU_139698_5_3_9"/>
<evidence type="ECO:0000256" key="1">
    <source>
        <dbReference type="ARBA" id="ARBA00022485"/>
    </source>
</evidence>
<dbReference type="InterPro" id="IPR017896">
    <property type="entry name" value="4Fe4S_Fe-S-bd"/>
</dbReference>
<dbReference type="GO" id="GO:0051539">
    <property type="term" value="F:4 iron, 4 sulfur cluster binding"/>
    <property type="evidence" value="ECO:0007669"/>
    <property type="project" value="UniProtKB-KW"/>
</dbReference>
<dbReference type="PANTHER" id="PTHR43687:SF4">
    <property type="entry name" value="BLR5484 PROTEIN"/>
    <property type="match status" value="1"/>
</dbReference>
<gene>
    <name evidence="6" type="ordered locus">Toce_1205</name>
</gene>
<keyword evidence="2" id="KW-0479">Metal-binding</keyword>
<keyword evidence="4" id="KW-0411">Iron-sulfur</keyword>
<keyword evidence="1" id="KW-0004">4Fe-4S</keyword>
<evidence type="ECO:0000256" key="4">
    <source>
        <dbReference type="ARBA" id="ARBA00023014"/>
    </source>
</evidence>
<reference evidence="6 7" key="1">
    <citation type="journal article" date="2010" name="Stand. Genomic Sci.">
        <title>Complete genome sequence of Thermosediminibacter oceani type strain (JW/IW-1228P).</title>
        <authorList>
            <person name="Pitluck S."/>
            <person name="Yasawong M."/>
            <person name="Munk C."/>
            <person name="Nolan M."/>
            <person name="Lapidus A."/>
            <person name="Lucas S."/>
            <person name="Glavina Del Rio T."/>
            <person name="Tice H."/>
            <person name="Cheng J.F."/>
            <person name="Bruce D."/>
            <person name="Detter C."/>
            <person name="Tapia R."/>
            <person name="Han C."/>
            <person name="Goodwin L."/>
            <person name="Liolios K."/>
            <person name="Ivanova N."/>
            <person name="Mavromatis K."/>
            <person name="Mikhailova N."/>
            <person name="Pati A."/>
            <person name="Chen A."/>
            <person name="Palaniappan K."/>
            <person name="Land M."/>
            <person name="Hauser L."/>
            <person name="Chang Y.J."/>
            <person name="Jeffries C.D."/>
            <person name="Rohde M."/>
            <person name="Spring S."/>
            <person name="Sikorski J."/>
            <person name="Goker M."/>
            <person name="Woyke T."/>
            <person name="Bristow J."/>
            <person name="Eisen J.A."/>
            <person name="Markowitz V."/>
            <person name="Hugenholtz P."/>
            <person name="Kyrpides N.C."/>
            <person name="Klenk H.P."/>
        </authorList>
    </citation>
    <scope>NUCLEOTIDE SEQUENCE [LARGE SCALE GENOMIC DNA]</scope>
    <source>
        <strain evidence="7">ATCC BAA-1034 / DSM 16646 / JW/IW-1228P</strain>
    </source>
</reference>
<evidence type="ECO:0000256" key="2">
    <source>
        <dbReference type="ARBA" id="ARBA00022723"/>
    </source>
</evidence>
<evidence type="ECO:0000313" key="6">
    <source>
        <dbReference type="EMBL" id="ADL07963.1"/>
    </source>
</evidence>
<dbReference type="SUPFAM" id="SSF54862">
    <property type="entry name" value="4Fe-4S ferredoxins"/>
    <property type="match status" value="1"/>
</dbReference>
<sequence length="70" mass="7694">MTEKKLEIMVKEKVCKGCGICVAFCPKKVFSLENGKPVVVNLEACIKCKLCELRCPDFAIVVGGDDDNDQ</sequence>
<dbReference type="AlphaFoldDB" id="D9S3I6"/>
<dbReference type="Gene3D" id="3.30.70.20">
    <property type="match status" value="1"/>
</dbReference>
<dbReference type="GO" id="GO:0046872">
    <property type="term" value="F:metal ion binding"/>
    <property type="evidence" value="ECO:0007669"/>
    <property type="project" value="UniProtKB-KW"/>
</dbReference>
<dbReference type="KEGG" id="toc:Toce_1205"/>
<dbReference type="PROSITE" id="PS51379">
    <property type="entry name" value="4FE4S_FER_2"/>
    <property type="match status" value="2"/>
</dbReference>
<feature type="domain" description="4Fe-4S ferredoxin-type" evidence="5">
    <location>
        <begin position="36"/>
        <end position="65"/>
    </location>
</feature>
<dbReference type="eggNOG" id="COG4231">
    <property type="taxonomic scope" value="Bacteria"/>
</dbReference>
<dbReference type="PROSITE" id="PS00198">
    <property type="entry name" value="4FE4S_FER_1"/>
    <property type="match status" value="1"/>
</dbReference>
<evidence type="ECO:0000259" key="5">
    <source>
        <dbReference type="PROSITE" id="PS51379"/>
    </source>
</evidence>
<feature type="domain" description="4Fe-4S ferredoxin-type" evidence="5">
    <location>
        <begin position="6"/>
        <end position="35"/>
    </location>
</feature>
<keyword evidence="7" id="KW-1185">Reference proteome</keyword>
<proteinExistence type="predicted"/>
<evidence type="ECO:0000256" key="3">
    <source>
        <dbReference type="ARBA" id="ARBA00023004"/>
    </source>
</evidence>
<dbReference type="PANTHER" id="PTHR43687">
    <property type="entry name" value="ADENYLYLSULFATE REDUCTASE, BETA SUBUNIT"/>
    <property type="match status" value="1"/>
</dbReference>
<name>D9S3I6_THEOJ</name>
<dbReference type="EMBL" id="CP002131">
    <property type="protein sequence ID" value="ADL07963.1"/>
    <property type="molecule type" value="Genomic_DNA"/>
</dbReference>
<evidence type="ECO:0000313" key="7">
    <source>
        <dbReference type="Proteomes" id="UP000000272"/>
    </source>
</evidence>
<dbReference type="Pfam" id="PF13187">
    <property type="entry name" value="Fer4_9"/>
    <property type="match status" value="1"/>
</dbReference>
<dbReference type="InterPro" id="IPR050572">
    <property type="entry name" value="Fe-S_Ferredoxin"/>
</dbReference>
<protein>
    <submittedName>
        <fullName evidence="6">4Fe-4S ferredoxin iron-sulfur binding domain protein</fullName>
    </submittedName>
</protein>
<keyword evidence="3" id="KW-0408">Iron</keyword>
<dbReference type="Proteomes" id="UP000000272">
    <property type="component" value="Chromosome"/>
</dbReference>
<dbReference type="InterPro" id="IPR017900">
    <property type="entry name" value="4Fe4S_Fe_S_CS"/>
</dbReference>
<dbReference type="STRING" id="555079.Toce_1205"/>
<accession>D9S3I6</accession>
<organism evidence="6 7">
    <name type="scientific">Thermosediminibacter oceani (strain ATCC BAA-1034 / DSM 16646 / JW/IW-1228P)</name>
    <dbReference type="NCBI Taxonomy" id="555079"/>
    <lineage>
        <taxon>Bacteria</taxon>
        <taxon>Bacillati</taxon>
        <taxon>Bacillota</taxon>
        <taxon>Clostridia</taxon>
        <taxon>Thermosediminibacterales</taxon>
        <taxon>Thermosediminibacteraceae</taxon>
        <taxon>Thermosediminibacter</taxon>
    </lineage>
</organism>